<protein>
    <recommendedName>
        <fullName evidence="4 7">Flagellar hook-associated protein 1</fullName>
        <shortName evidence="7">HAP1</shortName>
    </recommendedName>
</protein>
<keyword evidence="11" id="KW-0966">Cell projection</keyword>
<sequence length="449" mass="45736">MSDMLAIGASGLRAYQVALNTVSENIANAGTAGYTRRTTNIKEVASIGGISAQAIGSGEGAAVIGVQRAGDMFKMAEVLSSGSDLGKTATSVGWLDRIETSLSSSVLSTRLSSFFTSATTLAGDPTSTAARSAMLESANGVASAFSETGASLDRVATDLDTTTRDTVSSLNSLAATLARINQGLGRAAPGTAGNAALMDQRDQTLEAMSALTDVHVSYDNAGRASVNVGGSGGPLLVDGNFNATVGYARNASGTMSFSVLTGVTQQVMSPTGGALAGIMDGAQRIADARQQLQGIALNFVKDVNTVQSGGRDLDNNAGANMFAIDTSAGTAQVSATLTDPRGIAAAAVGGGQRDNTNLAAFAAIRTSGGYESKVVDMTTTNASALAQRKSVADAQQTIRDNAVSSRDALSGVDLDTEAVDLMRFQQAYAATSRVIQVARDTIQTIIDIR</sequence>
<evidence type="ECO:0000256" key="3">
    <source>
        <dbReference type="ARBA" id="ARBA00009677"/>
    </source>
</evidence>
<comment type="similarity">
    <text evidence="3 7">Belongs to the flagella basal body rod proteins family.</text>
</comment>
<evidence type="ECO:0000256" key="6">
    <source>
        <dbReference type="ARBA" id="ARBA00023143"/>
    </source>
</evidence>
<proteinExistence type="inferred from homology"/>
<keyword evidence="11" id="KW-0282">Flagellum</keyword>
<comment type="subcellular location">
    <subcellularLocation>
        <location evidence="1">Bacterial flagellum basal body</location>
    </subcellularLocation>
    <subcellularLocation>
        <location evidence="2 7">Secreted</location>
    </subcellularLocation>
</comment>
<dbReference type="NCBIfam" id="TIGR02492">
    <property type="entry name" value="flgK_ends"/>
    <property type="match status" value="1"/>
</dbReference>
<dbReference type="GO" id="GO:0009425">
    <property type="term" value="C:bacterial-type flagellum basal body"/>
    <property type="evidence" value="ECO:0007669"/>
    <property type="project" value="UniProtKB-SubCell"/>
</dbReference>
<keyword evidence="6 7" id="KW-0975">Bacterial flagellum</keyword>
<dbReference type="Pfam" id="PF06429">
    <property type="entry name" value="Flg_bbr_C"/>
    <property type="match status" value="1"/>
</dbReference>
<evidence type="ECO:0000256" key="7">
    <source>
        <dbReference type="RuleBase" id="RU362065"/>
    </source>
</evidence>
<dbReference type="SUPFAM" id="SSF64518">
    <property type="entry name" value="Phase 1 flagellin"/>
    <property type="match status" value="1"/>
</dbReference>
<dbReference type="PANTHER" id="PTHR30033">
    <property type="entry name" value="FLAGELLAR HOOK-ASSOCIATED PROTEIN 1"/>
    <property type="match status" value="1"/>
</dbReference>
<dbReference type="PANTHER" id="PTHR30033:SF2">
    <property type="entry name" value="FLAGELLAR HOOK PROTEIN"/>
    <property type="match status" value="1"/>
</dbReference>
<dbReference type="KEGG" id="spai:FPZ24_14970"/>
<evidence type="ECO:0000259" key="9">
    <source>
        <dbReference type="Pfam" id="PF06429"/>
    </source>
</evidence>
<evidence type="ECO:0000256" key="4">
    <source>
        <dbReference type="ARBA" id="ARBA00016244"/>
    </source>
</evidence>
<dbReference type="GO" id="GO:0005576">
    <property type="term" value="C:extracellular region"/>
    <property type="evidence" value="ECO:0007669"/>
    <property type="project" value="UniProtKB-SubCell"/>
</dbReference>
<keyword evidence="12" id="KW-1185">Reference proteome</keyword>
<accession>A0A5B8LK40</accession>
<reference evidence="11 12" key="1">
    <citation type="submission" date="2019-07" db="EMBL/GenBank/DDBJ databases">
        <title>Full genome sequence of Sphingomonas sp. 4R-6-7(HKS19).</title>
        <authorList>
            <person name="Im W.-T."/>
        </authorList>
    </citation>
    <scope>NUCLEOTIDE SEQUENCE [LARGE SCALE GENOMIC DNA]</scope>
    <source>
        <strain evidence="11 12">HKS19</strain>
    </source>
</reference>
<dbReference type="InterPro" id="IPR010930">
    <property type="entry name" value="Flg_bb/hook_C_dom"/>
</dbReference>
<dbReference type="AlphaFoldDB" id="A0A5B8LK40"/>
<evidence type="ECO:0000256" key="2">
    <source>
        <dbReference type="ARBA" id="ARBA00004613"/>
    </source>
</evidence>
<dbReference type="Proteomes" id="UP000315673">
    <property type="component" value="Chromosome"/>
</dbReference>
<evidence type="ECO:0000256" key="5">
    <source>
        <dbReference type="ARBA" id="ARBA00022525"/>
    </source>
</evidence>
<dbReference type="GO" id="GO:0005198">
    <property type="term" value="F:structural molecule activity"/>
    <property type="evidence" value="ECO:0007669"/>
    <property type="project" value="UniProtKB-UniRule"/>
</dbReference>
<feature type="domain" description="Flagellar basal-body/hook protein C-terminal" evidence="9">
    <location>
        <begin position="410"/>
        <end position="447"/>
    </location>
</feature>
<dbReference type="EMBL" id="CP042306">
    <property type="protein sequence ID" value="QDZ08608.1"/>
    <property type="molecule type" value="Genomic_DNA"/>
</dbReference>
<dbReference type="InterPro" id="IPR001444">
    <property type="entry name" value="Flag_bb_rod_N"/>
</dbReference>
<organism evidence="11 12">
    <name type="scientific">Sphingomonas panacisoli</name>
    <dbReference type="NCBI Taxonomy" id="1813879"/>
    <lineage>
        <taxon>Bacteria</taxon>
        <taxon>Pseudomonadati</taxon>
        <taxon>Pseudomonadota</taxon>
        <taxon>Alphaproteobacteria</taxon>
        <taxon>Sphingomonadales</taxon>
        <taxon>Sphingomonadaceae</taxon>
        <taxon>Sphingomonas</taxon>
    </lineage>
</organism>
<evidence type="ECO:0000313" key="11">
    <source>
        <dbReference type="EMBL" id="QDZ08608.1"/>
    </source>
</evidence>
<dbReference type="RefSeq" id="WP_146573306.1">
    <property type="nucleotide sequence ID" value="NZ_CP042306.1"/>
</dbReference>
<evidence type="ECO:0000259" key="10">
    <source>
        <dbReference type="Pfam" id="PF22638"/>
    </source>
</evidence>
<dbReference type="GO" id="GO:0009424">
    <property type="term" value="C:bacterial-type flagellum hook"/>
    <property type="evidence" value="ECO:0007669"/>
    <property type="project" value="UniProtKB-UniRule"/>
</dbReference>
<evidence type="ECO:0000313" key="12">
    <source>
        <dbReference type="Proteomes" id="UP000315673"/>
    </source>
</evidence>
<feature type="domain" description="Flagellar hook-associated protein FlgK helical" evidence="10">
    <location>
        <begin position="97"/>
        <end position="322"/>
    </location>
</feature>
<dbReference type="InterPro" id="IPR002371">
    <property type="entry name" value="FlgK"/>
</dbReference>
<dbReference type="Pfam" id="PF22638">
    <property type="entry name" value="FlgK_D1"/>
    <property type="match status" value="1"/>
</dbReference>
<name>A0A5B8LK40_9SPHN</name>
<gene>
    <name evidence="7 11" type="primary">flgK</name>
    <name evidence="11" type="ORF">FPZ24_14970</name>
</gene>
<dbReference type="PRINTS" id="PR01005">
    <property type="entry name" value="FLGHOOKAP1"/>
</dbReference>
<dbReference type="GO" id="GO:0044780">
    <property type="term" value="P:bacterial-type flagellum assembly"/>
    <property type="evidence" value="ECO:0007669"/>
    <property type="project" value="InterPro"/>
</dbReference>
<keyword evidence="11" id="KW-0969">Cilium</keyword>
<keyword evidence="5 7" id="KW-0964">Secreted</keyword>
<dbReference type="Pfam" id="PF00460">
    <property type="entry name" value="Flg_bb_rod"/>
    <property type="match status" value="1"/>
</dbReference>
<dbReference type="InterPro" id="IPR053927">
    <property type="entry name" value="FlgK_helical"/>
</dbReference>
<evidence type="ECO:0000256" key="1">
    <source>
        <dbReference type="ARBA" id="ARBA00004117"/>
    </source>
</evidence>
<evidence type="ECO:0000259" key="8">
    <source>
        <dbReference type="Pfam" id="PF00460"/>
    </source>
</evidence>
<feature type="domain" description="Flagellar basal body rod protein N-terminal" evidence="8">
    <location>
        <begin position="7"/>
        <end position="35"/>
    </location>
</feature>
<dbReference type="OrthoDB" id="7181295at2"/>